<dbReference type="Proteomes" id="UP000183816">
    <property type="component" value="Unassembled WGS sequence"/>
</dbReference>
<evidence type="ECO:0000313" key="3">
    <source>
        <dbReference type="Proteomes" id="UP000183816"/>
    </source>
</evidence>
<feature type="transmembrane region" description="Helical" evidence="1">
    <location>
        <begin position="93"/>
        <end position="116"/>
    </location>
</feature>
<keyword evidence="1" id="KW-0812">Transmembrane</keyword>
<dbReference type="InterPro" id="IPR021560">
    <property type="entry name" value="DUF3021"/>
</dbReference>
<evidence type="ECO:0000256" key="1">
    <source>
        <dbReference type="SAM" id="Phobius"/>
    </source>
</evidence>
<gene>
    <name evidence="2" type="ORF">SAMN05216347_103175</name>
</gene>
<proteinExistence type="predicted"/>
<accession>A0A1H0NNY2</accession>
<dbReference type="AlphaFoldDB" id="A0A1H0NNY2"/>
<feature type="transmembrane region" description="Helical" evidence="1">
    <location>
        <begin position="39"/>
        <end position="56"/>
    </location>
</feature>
<feature type="transmembrane region" description="Helical" evidence="1">
    <location>
        <begin position="7"/>
        <end position="27"/>
    </location>
</feature>
<sequence>MRYLKRGVAYFLIGIGFGSLIYLFYLWQCHVEAQTVQQITYVVFISGLIGLVSMIFEIEAIPMIWEIIIHFCLVYSLNSWLNMLLGLTKSFIWSWQFLGEFVLTYLIIWFVIYISFNNRVKNINQKLKEKLDQ</sequence>
<protein>
    <recommendedName>
        <fullName evidence="4">DUF3021 domain-containing protein</fullName>
    </recommendedName>
</protein>
<organism evidence="2 3">
    <name type="scientific">Streptococcus equinus</name>
    <name type="common">Streptococcus bovis</name>
    <dbReference type="NCBI Taxonomy" id="1335"/>
    <lineage>
        <taxon>Bacteria</taxon>
        <taxon>Bacillati</taxon>
        <taxon>Bacillota</taxon>
        <taxon>Bacilli</taxon>
        <taxon>Lactobacillales</taxon>
        <taxon>Streptococcaceae</taxon>
        <taxon>Streptococcus</taxon>
    </lineage>
</organism>
<feature type="transmembrane region" description="Helical" evidence="1">
    <location>
        <begin position="63"/>
        <end position="81"/>
    </location>
</feature>
<keyword evidence="1" id="KW-0472">Membrane</keyword>
<keyword evidence="1" id="KW-1133">Transmembrane helix</keyword>
<dbReference type="Pfam" id="PF11457">
    <property type="entry name" value="DUF3021"/>
    <property type="match status" value="1"/>
</dbReference>
<dbReference type="RefSeq" id="WP_074482392.1">
    <property type="nucleotide sequence ID" value="NZ_FNJK01000003.1"/>
</dbReference>
<reference evidence="2 3" key="1">
    <citation type="submission" date="2016-10" db="EMBL/GenBank/DDBJ databases">
        <authorList>
            <person name="de Groot N.N."/>
        </authorList>
    </citation>
    <scope>NUCLEOTIDE SEQUENCE [LARGE SCALE GENOMIC DNA]</scope>
    <source>
        <strain evidence="2 3">Sb04</strain>
    </source>
</reference>
<dbReference type="OrthoDB" id="2297305at2"/>
<name>A0A1H0NNY2_STREI</name>
<evidence type="ECO:0008006" key="4">
    <source>
        <dbReference type="Google" id="ProtNLM"/>
    </source>
</evidence>
<dbReference type="EMBL" id="FNJK01000003">
    <property type="protein sequence ID" value="SDO94457.1"/>
    <property type="molecule type" value="Genomic_DNA"/>
</dbReference>
<evidence type="ECO:0000313" key="2">
    <source>
        <dbReference type="EMBL" id="SDO94457.1"/>
    </source>
</evidence>